<dbReference type="Gene3D" id="3.40.50.300">
    <property type="entry name" value="P-loop containing nucleotide triphosphate hydrolases"/>
    <property type="match status" value="1"/>
</dbReference>
<dbReference type="Proteomes" id="UP000074119">
    <property type="component" value="Chromosome"/>
</dbReference>
<dbReference type="SUPFAM" id="SSF52540">
    <property type="entry name" value="P-loop containing nucleoside triphosphate hydrolases"/>
    <property type="match status" value="1"/>
</dbReference>
<dbReference type="RefSeq" id="WP_062383970.1">
    <property type="nucleotide sequence ID" value="NZ_CP014544.1"/>
</dbReference>
<accession>A0A127M7N1</accession>
<evidence type="ECO:0000256" key="1">
    <source>
        <dbReference type="ARBA" id="ARBA00006611"/>
    </source>
</evidence>
<proteinExistence type="inferred from homology"/>
<dbReference type="KEGG" id="zal:AZF00_13485"/>
<organism evidence="3 4">
    <name type="scientific">Zhongshania aliphaticivorans</name>
    <dbReference type="NCBI Taxonomy" id="1470434"/>
    <lineage>
        <taxon>Bacteria</taxon>
        <taxon>Pseudomonadati</taxon>
        <taxon>Pseudomonadota</taxon>
        <taxon>Gammaproteobacteria</taxon>
        <taxon>Cellvibrionales</taxon>
        <taxon>Spongiibacteraceae</taxon>
        <taxon>Zhongshania</taxon>
    </lineage>
</organism>
<dbReference type="InterPro" id="IPR050921">
    <property type="entry name" value="T4SS_GSP_E_ATPase"/>
</dbReference>
<dbReference type="PANTHER" id="PTHR30486">
    <property type="entry name" value="TWITCHING MOTILITY PROTEIN PILT"/>
    <property type="match status" value="1"/>
</dbReference>
<evidence type="ECO:0000259" key="2">
    <source>
        <dbReference type="Pfam" id="PF00437"/>
    </source>
</evidence>
<gene>
    <name evidence="3" type="ORF">AZF00_13485</name>
</gene>
<dbReference type="Gene3D" id="3.30.450.380">
    <property type="match status" value="1"/>
</dbReference>
<evidence type="ECO:0000313" key="4">
    <source>
        <dbReference type="Proteomes" id="UP000074119"/>
    </source>
</evidence>
<feature type="domain" description="Bacterial type II secretion system protein E" evidence="2">
    <location>
        <begin position="82"/>
        <end position="361"/>
    </location>
</feature>
<dbReference type="PANTHER" id="PTHR30486:SF6">
    <property type="entry name" value="TYPE IV PILUS RETRACTATION ATPASE PILT"/>
    <property type="match status" value="1"/>
</dbReference>
<dbReference type="AlphaFoldDB" id="A0A127M7N1"/>
<dbReference type="InterPro" id="IPR027417">
    <property type="entry name" value="P-loop_NTPase"/>
</dbReference>
<comment type="similarity">
    <text evidence="1">Belongs to the GSP E family.</text>
</comment>
<dbReference type="CDD" id="cd01130">
    <property type="entry name" value="VirB11-like_ATPase"/>
    <property type="match status" value="1"/>
</dbReference>
<evidence type="ECO:0000313" key="3">
    <source>
        <dbReference type="EMBL" id="AMO69253.1"/>
    </source>
</evidence>
<protein>
    <submittedName>
        <fullName evidence="3">Pilus assembly protein CpaF</fullName>
    </submittedName>
</protein>
<dbReference type="Pfam" id="PF00437">
    <property type="entry name" value="T2SSE"/>
    <property type="match status" value="1"/>
</dbReference>
<dbReference type="GO" id="GO:0016887">
    <property type="term" value="F:ATP hydrolysis activity"/>
    <property type="evidence" value="ECO:0007669"/>
    <property type="project" value="InterPro"/>
</dbReference>
<name>A0A127M7N1_9GAMM</name>
<sequence length="440" mass="48601">MNILGDENKDKGGADYFRRLRGMVHRRLIDTLDSDGAKSLGDTSQVKEKLEWIVNDLSRSRGVEISQAERNQLEREILEELSGMGPLAPFMLEDDITDILVNGAHEIWIDRAGRLQKTDARFDDEAHLRRFLDRIIGVQGRHLDASTPMVDAKLADGSRLHAVIPPLCSKGAVVSIRRFRKERIEPADLVTGGFISQPMLDLLQMAVEAGVNVIVAGSAAAGKTTLLNVLSKSIPDHERIITIEETSELRLDHPHVIPLESRPGNLEGIGSVNLRELVRTALRMRADRIIVGEVRGGEVMDMLQAMNVGHDGSLTTVHANSLADVLRRLESLALMSDSGVPRDSVKEMIASAIQVVVHVMRFRDGSRRVVSLGEVVRDGGELSVKELFRFKTEGLNDEGRIQGKHWYTGEKVDFLERVEAQGFSVDIDLGPALDVRSAVS</sequence>
<dbReference type="InterPro" id="IPR001482">
    <property type="entry name" value="T2SS/T4SS_dom"/>
</dbReference>
<reference evidence="3 4" key="1">
    <citation type="submission" date="2015-12" db="EMBL/GenBank/DDBJ databases">
        <authorList>
            <person name="Shamseldin A."/>
            <person name="Moawad H."/>
            <person name="Abd El-Rahim W.M."/>
            <person name="Sadowsky M.J."/>
        </authorList>
    </citation>
    <scope>NUCLEOTIDE SEQUENCE [LARGE SCALE GENOMIC DNA]</scope>
    <source>
        <strain evidence="3 4">SM2</strain>
    </source>
</reference>
<dbReference type="EMBL" id="CP014544">
    <property type="protein sequence ID" value="AMO69253.1"/>
    <property type="molecule type" value="Genomic_DNA"/>
</dbReference>
<dbReference type="STRING" id="1470434.AZF00_13485"/>